<evidence type="ECO:0000313" key="2">
    <source>
        <dbReference type="EMBL" id="MEN1947532.1"/>
    </source>
</evidence>
<feature type="region of interest" description="Disordered" evidence="1">
    <location>
        <begin position="1"/>
        <end position="85"/>
    </location>
</feature>
<feature type="compositionally biased region" description="Basic and acidic residues" evidence="1">
    <location>
        <begin position="75"/>
        <end position="85"/>
    </location>
</feature>
<proteinExistence type="predicted"/>
<dbReference type="Proteomes" id="UP001425155">
    <property type="component" value="Unassembled WGS sequence"/>
</dbReference>
<protein>
    <submittedName>
        <fullName evidence="2">Uncharacterized protein</fullName>
    </submittedName>
</protein>
<sequence>MPRVKVSASASHRRTLAPSGGHETAADETTRSTTMTDSTPTGDNYPDEQPGREADAADQVDEQSFNPDDTADELEGGREEQPTAE</sequence>
<comment type="caution">
    <text evidence="2">The sequence shown here is derived from an EMBL/GenBank/DDBJ whole genome shotgun (WGS) entry which is preliminary data.</text>
</comment>
<evidence type="ECO:0000313" key="3">
    <source>
        <dbReference type="Proteomes" id="UP001425155"/>
    </source>
</evidence>
<organism evidence="2 3">
    <name type="scientific">Leifsonia stereocauli</name>
    <dbReference type="NCBI Taxonomy" id="3134136"/>
    <lineage>
        <taxon>Bacteria</taxon>
        <taxon>Bacillati</taxon>
        <taxon>Actinomycetota</taxon>
        <taxon>Actinomycetes</taxon>
        <taxon>Micrococcales</taxon>
        <taxon>Microbacteriaceae</taxon>
        <taxon>Leifsonia</taxon>
    </lineage>
</organism>
<keyword evidence="3" id="KW-1185">Reference proteome</keyword>
<evidence type="ECO:0000256" key="1">
    <source>
        <dbReference type="SAM" id="MobiDB-lite"/>
    </source>
</evidence>
<feature type="compositionally biased region" description="Low complexity" evidence="1">
    <location>
        <begin position="31"/>
        <end position="41"/>
    </location>
</feature>
<gene>
    <name evidence="2" type="ORF">WJX64_13310</name>
</gene>
<accession>A0ABU9W699</accession>
<name>A0ABU9W699_9MICO</name>
<dbReference type="EMBL" id="JBCLVG010000002">
    <property type="protein sequence ID" value="MEN1947532.1"/>
    <property type="molecule type" value="Genomic_DNA"/>
</dbReference>
<reference evidence="2 3" key="1">
    <citation type="submission" date="2024-03" db="EMBL/GenBank/DDBJ databases">
        <title>YIM 134122 draft genome.</title>
        <authorList>
            <person name="Zuo S."/>
            <person name="Xiong L."/>
        </authorList>
    </citation>
    <scope>NUCLEOTIDE SEQUENCE [LARGE SCALE GENOMIC DNA]</scope>
    <source>
        <strain evidence="2 3">YIM 134122</strain>
    </source>
</reference>
<dbReference type="RefSeq" id="WP_342114832.1">
    <property type="nucleotide sequence ID" value="NZ_JBCAUN010000002.1"/>
</dbReference>